<dbReference type="FunFam" id="1.20.58.60:FF:000195">
    <property type="entry name" value="Uncharacterized protein, isoform B"/>
    <property type="match status" value="1"/>
</dbReference>
<dbReference type="InterPro" id="IPR036872">
    <property type="entry name" value="CH_dom_sf"/>
</dbReference>
<evidence type="ECO:0000259" key="16">
    <source>
        <dbReference type="PROSITE" id="PS50021"/>
    </source>
</evidence>
<dbReference type="PROSITE" id="PS00020">
    <property type="entry name" value="ACTININ_2"/>
    <property type="match status" value="1"/>
</dbReference>
<feature type="domain" description="Calponin-homology (CH)" evidence="16">
    <location>
        <begin position="172"/>
        <end position="279"/>
    </location>
</feature>
<dbReference type="InterPro" id="IPR002017">
    <property type="entry name" value="Spectrin_repeat"/>
</dbReference>
<evidence type="ECO:0000256" key="10">
    <source>
        <dbReference type="ARBA" id="ARBA00023136"/>
    </source>
</evidence>
<keyword evidence="18" id="KW-1185">Reference proteome</keyword>
<dbReference type="PROSITE" id="PS00019">
    <property type="entry name" value="ACTININ_1"/>
    <property type="match status" value="1"/>
</dbReference>
<dbReference type="PROSITE" id="PS50021">
    <property type="entry name" value="CH"/>
    <property type="match status" value="2"/>
</dbReference>
<evidence type="ECO:0000256" key="2">
    <source>
        <dbReference type="ARBA" id="ARBA00004204"/>
    </source>
</evidence>
<keyword evidence="12" id="KW-0206">Cytoskeleton</keyword>
<evidence type="ECO:0000256" key="6">
    <source>
        <dbReference type="ARBA" id="ARBA00022692"/>
    </source>
</evidence>
<feature type="coiled-coil region" evidence="14">
    <location>
        <begin position="7234"/>
        <end position="7264"/>
    </location>
</feature>
<keyword evidence="13" id="KW-0539">Nucleus</keyword>
<dbReference type="InterPro" id="IPR047290">
    <property type="entry name" value="CH_SYNE1_rpt1"/>
</dbReference>
<dbReference type="EMBL" id="CAKASE010000078">
    <property type="protein sequence ID" value="CAG9579064.1"/>
    <property type="molecule type" value="Genomic_DNA"/>
</dbReference>
<dbReference type="CDD" id="cd21243">
    <property type="entry name" value="CH_SYNE1_rpt2"/>
    <property type="match status" value="1"/>
</dbReference>
<evidence type="ECO:0000256" key="7">
    <source>
        <dbReference type="ARBA" id="ARBA00022737"/>
    </source>
</evidence>
<sequence length="7920" mass="910358">MSDGRDSPSQSGLRDRVSFFERVWSGRTKRDSVEATTDVDEIERKIEQRKRRPESPKIEVKLKHTRDTQSPSKSFETPFPNLKLRHVEPEEAAERQVEEGDLAAGVRFVRFERVTVKKTVTELKSEDRPDSPHEWYSEYKHHTLHTAPRKDYVRSKSEYDSHIAEIRDEQERVQKKTFVNWINSHLSKRIPPMRIDDLIYDLRDGTKLLALLEVLSGEKLPMERGRVLRRPHFLSNANTALRFLAGKRIKLVNINAADLVDGRPAVVLGLIWTIILYFQIEENSRALEYLSGSRCASAMSQESAPRAEERWKQGAKKTLLQWVANALPKDSNIQVSDFGPSWRDGVAFLAIIDAIKANLINLAEMKRKTNRQRLEHAFDLAENELGIAKLLDAEDVDVDKPDERSIMTYVAQFLHKYPEPKTTGPDAVAAVQEEYELLRAWLTERVSVLTRHFETRTLSRNYEDYVRAETDRRSREPGYLKLEKLMYAQSHVAIAPRSWRELVDLWIELERLHRRWLWMLDSDLPGDFRNIGEWLAKAEYLLYFDELPTALDDRTAAIISEKLEEHSNFFADLPDVLDRFEAALRSPDASRIPPERLQDMKERLEIVHRRAPQRKSRLKYLEHKCCIVAFTELTKSKLATWTGKYGRIENVRALLDDYDNFVTKNKIFQEFDRAYVDIKQVAEEYKKVCEVDRTEAREIDTFLKEVAENWRRVASDVRCSRSVLEEVIAHWERWTSLSDQFTQWLDRAQHMLRVSEDERLEFFQDLTVWKEKHQLLGDAAGFLAATCSDDITSEIKRKYVEITERWERIWEEAERYVRGGDVLRHRRELAQGIQKLDNWLMAAENLLASKPRGTTDDIQTYINRLLQLNEEIEEHEELFKSISRTFQTAIADLPRDEVEANMSKLKQQKEALVYVRATVPVKLHQHRQLLVQHESLESGQKEIGRWLDKAEDTLRSMDTRREVIEECYEVHRSFFSRTTYYRSMLESKNKVFQNIVSSADTDRSADVTDQIRLMKDLNDRFAQVSSDATRKEAELQRLVRAWEEFDEKARIVREWTSRAEALLADNRIDSKQAVDFHKRFFQEADERAVSELVRSGRELIELVSEPERPSVVETVEQLQRRWRELLQAAPAHLMRLEFRLDEAVLQHTVKEIDKEIVYEEQAYNQSDDADGILIRNEEYFRNQGKIMQVEQCLQNLKKISQSYTQQTGDNSLEEELRKCEQMWEATVHRVEHFRQQLQRIPAKWDAYREKFREMEMWMDHVDKTMDSIVREVDSAEAFEREKTIFQLRELMNICREADRKREDMKWLVQTLDMLSNHCSDAEAQEEQLRLENLIARYKNLIPTIEITMIKTETYTRCYTYRREVHEVICILEGAKEQARVEPDLQSLQHVEQLVLEQQAAVQKLDRQRPSVMSMLHRGKELIKDANAPAFVREDVRNLETGWNTAYETNTEKLHKLRDTQKVWSNYEYQKEDLLSDINKIESFVAHPGLELGVSNINRELQETKSISTDLERAKGEKLPQLQQSYAELQSLTSNKPKPVIEKDLETIQRKLVRVEEDVKTKVDHLEKFNEEWVKIENQLEHVRDWIKKESPLLISQIRSDNITPEERVEKSQSLQKVIAEKLETVRKVADQGTKLAVEHRVQDANRLKGDVVVLEKMMADLQRSMEHQTKVVEHDLASWQKYQKGVSEIKPWIEEAEIKLGNVPKPASLPEAQQLQQQSRALITDCEKQLMNLQILSSVSHQLSGKTSAPDEVDAIHSRWAVVHDLSDQWNNKLDKLVTNWENFEKEAEKLESWIENGEKLINSRIINVETPQVEKLDRELNKLKSFGNEISQQQAKIISLSQTCDNICHSIQPEGATLLKNKVADIKERTNALADTVRMKVNELSDKIIVKQEFLTKLHNFDNWITDFRRKTESYDQISSDRVEPTLQSMHVLLQEHAAKAPEFTEIYNEVKNMTLASHPEETRSLSDTYSNIAQHYQIIETNIQQNKAILKKWSDLLNWHEDNKQQLSHIQYQTEGPKLTPESYEILRQELVNIIAKIPEWKSNVALLDGPSRIKVTDQSTGRIIPPSSLVKEIEMKAESLLNAVTTKRDLVQKVGARWDKFNAQNQALSEVLHNVQSVLNEMSQQTVPLTEATIQDMTEKLDSVDSELKEKQSIRKEFREEGLHLMREDQPNMGTIQNALSSADNNWDQVVNFVRDTKNKYILLSSTLQELKNFTVAFDREMNRAEQLYNECMEAPNDYMQTAQSLDKAKKSYELLKRSKGLLDQMELIKQSVLKQASTLGGFDTSPLEEAFLNSQTQWEKVNDGIIKRIQDLESQLIAWRQIDDTRNQVVTWLSETGQNLANACDNLEIRFGQNHLLKYKEELPIYLGLKNSIKTKCEQITNLNKSIPLSQVSSITDYLDSEFEALKNLSDNLEEAVSSLETKENKLKENIKRLSDSISKIRDDIIKCDDMSGDNAKILDRLKKCQLCKVELQNLSDELDNLTQNVSEMNANYPGFYESLVPKELSTLQKRFESVLIHANKTETTLLTFLQKLFTDKLNIFNRNLKILDDKTRWCMPDINSDKYNLEVKSAALADVEIGIADCNKKVGELKEACEILQVVAEPACYLEAASQTEKAKKNLEVLSSNYEEIKKRLQDNIEAWQDYEKHLENVSEWLRNKENKIRQDTANQLNLNDIQNKILETEDLNNEIKKYGDEIKRLTEVGETVLSSNPDSRISQYINHLESRYQAVSKFMDQQLKRLNDLKNNKSQYDKSILEFKTWIQDANSKIADVAAMSKHAKPTTSDLNQVKKMNDNKEIGQKLLNNAVESGEALFSDVSPEDREQIRSELRSLRDAFEDSVDSLNNVIKDIETTLNKRSSFDDTFNQVQKWISDKEIELGEFKLSPSLPEKKAQLHAYKILQQEVDLHQSMLSQLTEKLKLMPDEDSEKSLNKIIDRYGAMSSELGNRISKYEGHVMDHEKYSQMFEEARDNLNHVIAENSLVAYAVVSQKDDVDSKIASLEKVTSRAQEIDNSLEELKVQLHSVLETTSPNGHPVLISEYEQLKTTWEQFSKQCKEYDKKLKDTLQQWNESQKTLDDLDEWLKVKESQVRDQSLKSNLEAKVSHLQKVKELQSELESKKADFAALTDKQNVSSESNLISKTSKLATRYHSLNNLVNEIISKYEVFVSEHQAFENEYNNIENWLMNMLSELQDLNEIVGDYAVLQEKQNKAKELYEMRNKKTPVFEEFLSLGEKLYAHTSPDGREIIRQKIRKIRTLWDSFGDSFQETVNKLDQCLLQFSDFSLAQEQLTKWLKDVEKAMQKHTELKASLEEKKAQLQNHKIMHQEIMTHQQLVESVCDKAQQLVDQTHDASLNVYLQSIKQLFQNIVTKSQNLQDNLEDCVKRHEELVRLIQQFKEWLGSQSEKLLDIENAIGEKPEIMRKLQSAVALKDIEKVGSSKLDEIRAMFSVVSKSTSEAGNSVIKAEIDNLHSQLLSAVESISTAEQKLKNTLEVWNKFDASNELLSVWLKDMENKCRDQTLCSTLAEKESQLERYVKIRNDIHSKEKEIDAFVDESHSLVLLSGVDRLKPLVTQVSSRYQQLHLISKEIVNHWLELVTDHKKYSQLRNEFDSWLKPLEDQLSQIITNEDKLSIESKGNKLQVFLLERENGEHKMGILTAAGDKVLPETAANGRENIRSEIRELRQRWDKLNDGILQQQKEYESQTLQWSSYQDVLQQTLSWLDEKEKIVESEEKVILNSAQDIKSKLLKNKTLLQEIYSHKRVIETVTEKAKSIAASISSGKGENDEMAKITQSVWDRYNALTNRLSNIITKHEGAFDVYQQFADQQKSLQDYQKHLWDRLHLLSDYTGNKAALQSKAVKIQELLDAIPTGSNKLKILSDLIENNSVKLSPRGKEGMSRELGLLRADLEKFTATVHDVKQGIGDKIQQWIEFDAANDRLQHWLSDTEMSLKTYTPKATLEEKIDQLTKYQDLNKSIDNHESDLSAVINLGEALDQAILANLKKTENDVDKVTDEFSDLIENCNDTRITMNLQQLTSRFQSVHSTAKELVKKCQQAVNDHNAYQDKYNQCIDWVKTAEHKFEDTQKNTSNTPEGIIAKRESLNDLLSQRRNATLLVNNTFELGEKLYPSTSPEGKELIEQQLHDMQQTVDNLFDNISKAERDLDSELNKWSSFDENLKSVKEWLTLAEKNLPKEIELKATLDEKRNQLNVYRNYLQDALAHQQDVSDLETRAGNLPDVNKNITKELNQLKQRHDIILARSKSFVEQYEAIVNNHQQYSKAVMDLQEWVEATHNTCQLWGDINLERVSLSSNCEKLKSLQVSLPEEKNRIDKIRTLGEKVLPGTIASGQTNIRNQIDASHQEWEGLVSFINKTIENLENKIQLWNEYENMKDQCLAWIRNTDNLIHAVDLKATLSEKQEQYNKFQELQGEVRAKELEIDNITEKAQNLYTGVLGPRGSQLSDLTVKYQTLSQKVKDLTNRWHQYVKTHQEFTTNVAECSQWIEELRDKLDFCADLSSCSQDDLETKLVLIQNLLLAKDEGFTKVQALVELAQNVMANTAPTGHEAINNSLVALQEQWSALLSRMMETKNLLDDSVTKWAGFLEQIQLIQKSNTWLEGMLAELTPYEGSMSDKRAQLEKLKEVEEKARCDRLEVDTLKAKAAEMLASGQQNQAASKAQETLNKFDQLYEKIKKLLADREEQYKDHRLYKEAHDELIQWLGRAREKVPSLKSKPLSDKLAIENSVAPLEALINKQAQGELLLEHLQHTGEVVLASTSPDGQTVIKNEMKALKESFDTLFNEIKQQKSQLEDTVNQWREYKDEYERLSDWLQQKEILIKNHKLALLGTAKEKGGQVNEVKEIVDQLHKGKTDIDNFNASATGLLSSHLDTYVNNQLRHLNSRYQVLINMANDVLKKVETNYEQHKNYDDNYEKTKKWINDAWEITRSGSEAGNNSSKDALQKRLEQIEDLLKRREEGQNLVHATVNSGEKVLRNTRSDGKDRINTELKELQNEWDRLVKKMTTAKVHLETALLQWADYSSSYSQLQQWISDREAKLQEVCEQKVAKSKKGQDRHAGLTTGLSLGERKATLRQTNNIVQDIVSFEPMIQSVTSKASELMQQAPASEITSKYESLSKQAKDLYEKQKETVEQHQVFIDAGTDFVQWIRAAKEKLGKCSDATGDKESLSSKISQLKVLESELPEGQAKLQKALEQGEISCGLADEEDREDIEEEVALMQEEYDTYVEQLHNTKALIEGGIVKWTEYEEQYKEALDWLSKTENLVQSFNKLQNNLEQKKVVLEEFQCHLQTLFDWQAELDKLNMRAQTLLETCSDTRVSNGITQLTTKYNAILSLAKEVMKRLELHYQEHQQHNALYGECQDWLDRTREKLNQCAEIPNTLQEVNNKLNTVKLLRQSLEQGQNKLRYLLELKEKVMMNTEQAGAAKIQEDTDNLKQEFDKLIADLQEVRNKLTTRASQFDDISKIHKLLVEWLDDIDQKMQSDDSLLNDLSEKKAKLEKFKTFNRDIDSHKDLVNKLNEKIKEDASLKSKEIEDTLKRYDDIKKAVNDMINKLEEYVNSHIQYKESYDSFYDWIRNCKIEIQHCSDSHGDKEEVQKKLKSVNKIIGSLPKGEALLQKAIKLSESVLETTGNEGKDNINQDIKQLKIEWENLQQICKDTKKLLEKCLSAWSDFMETLEKMTKWVKDFESKLNTVQKVDKITPEYLEKCRELLSQALANKHVLEELNDRCENLMELSACAWVRDKTVNLQTEYTALLTKIQGLVSNGEKNLSDHTEFIKAKEELQRWLETAHGTVHDSIGVGDIVATKDKLETVKLVSNRMTEGHHLLVVLQEAFKKALNNTPPEEQDGLRNDVKVLQESWDQLKIDLNSITAQLKAAIGKWEDFEESKNKMNQWIEETEQNLDRVPPASGELGEMKTLLEKYKHIEDEINNKSPEFERLKSEAAELSGWAKNPAAKKAVAALEKKCNALKAKCASKKADLEADIKDYNQYHQSLQDTEKWLLQISFQLMAHNSLYISNREQTEEQLAQHAVLLDDVQKYQATLDDLEAKGRAQIERYEATTPSIKDTVGKQLKNVNDSHKSLLATALQIERRLREGLAKFKEYEDTLESILNNLDECEPAITELDVPVDGLAHGRDLLDKARTLHNRLQTEKSRLCAAVAACSAAAASVSRPSSPADTAPPPVPQRELHVRARLEDLIDQTHVSDLGGARIDSLKRTLEAPEFSQKLVAFENKVQSHLETLRDAVSGMEEAMKQMQEIQEWIAVHAALAHDWLSNPSKLRPEAAKQDMATMNDALASLAEKRNRLLTEIPTEGLEDEINLEEELDKLEQTIHQAIEREKGNQSIIEDFRHKCQEIHDWFDSVLKKMCLADKGSGLPCPQKLNALKELSSDFGQNGKDKVDAIKNVGNKVINIVSNLESQQVEEQMKSVERRYNDIGKRIQRKLQMLEITYKAIDGTKNEVNAQNEWMQKEIDNMLHPEPLSYDSKSVKDRQKKAANLLKEADGKKTVIDSLEKKVSNIQSELEPSEQMQLESELSELSSKQKQLASLVKQEIERLGGCADTRKKLENDIEKAKNWLKSKVAEIKKLGGPVPLEVAKVEKDIAVHKKLQSELSDFHNDTFSEVMRQGNAVSKDCSSESRAKLQAILEDLNKTYTAAKVDIDDKLAALNKLLQGRNEFEADVAKCQSWLNEAEVAATPELRTTSLQVLEEQLVKFEKLSKEAVEVEKNIGKIKDKSKDIMDSLSDSNKLQLKEQVNVLSDRFARINAIINDKKNILLKHIKEYKDAAAKIAAALEFLNEIQNKLKALNKPIGSKVEDVQPIIQAYESILDDLKKNKAMLNELQGGNLHDLQDIVAKQDELMSTIEDQISKLKQLLLLREQFFALVKEIEDFISKYTDITADIEKSNDSLEEKIKRYDDIIVKIQGCEALLATATDKGQQIAAEGTVIDRNNITELLQSLKQQLLTLRRNVEAKRQENERAAAEHKKLAADLSAILQSLHDNEAAVHSRPLLNRDVASVDKKLIEHATLAKNIQGYLDKLTKIIDSIKSDDVVPGTLLEMISEGNSLKTSLPEELANREKHLQDNKKYRQSYQQMVEKLSIWVNEANIRLGMGKNGTDFENIESDIEEHKSFFNSSEPEMKDLVGKKMQDIVNKIWPSLTPSEQEELSKEHQKNNQLLKNTLNSAKSRQAQLEIDLEIWKDFCQLVEKIKAILDKNDIPEEPVTSMESLRLYVEKLKHAHNDLENQQALLDVVRERARELSVGADAASGERVEQRARELADRWEVACEGLAKRAATADSQLQRWSSLEDTHRALSAALTAAADRLRHLDTSPPTRRRALDIKHELQELQSDVSSLEESRDDLVEHGDFVVSLLKPHEAAAGIERDVREMVENYEKLRQTLAARLAEIDEIVSEFDRISEKIDKLRQQIEIYITKVRTFYVFGEDDEQGLRQLSAEVSDLVESTKTFTEESRKRYGGSAPADIAQELSALELSAEALAAAMEEKEREWKRAKTARTDYAADVDSVQAWVRAAELTARERTLPPQPYRERLVAVRSEEPGVADRVDRLTRNARTLVEGSRDADDRSLIQSTVAALTEQFTAVCSELEARQAAVEDACDAVARFLALLEKVLLWVETQRAFLARPLVLADLQEAQQKQTEYGNALKSCKQQAKNLADMTKELEAIERVTSPGDLPSRLEAAENATVDVEKRLAKTNGLLQELAEEWERCEKKLKDVGHWLEATTRTLEAPQNAKKPLRDRLAFREKLINDISTQKTKISYAVEKLNVHFGAEGVAAQSGAPSGVSSAARALVGSLDALGAATGAQATQLAAALAQVEAYCADVARLRGSLLAAEQRLRHAAQPHYSPGDPEQAARAQQECREKVKSLQSKIQARNERIKLIVQRGGPDADPLSDA</sequence>
<comment type="subcellular location">
    <subcellularLocation>
        <location evidence="3">Cytoplasm</location>
        <location evidence="3">Cytoskeleton</location>
    </subcellularLocation>
    <subcellularLocation>
        <location evidence="2">Cytoplasm</location>
        <location evidence="2">Myofibril</location>
        <location evidence="2">Sarcomere</location>
    </subcellularLocation>
    <subcellularLocation>
        <location evidence="1">Nucleus membrane</location>
    </subcellularLocation>
</comment>
<feature type="coiled-coil region" evidence="14">
    <location>
        <begin position="6299"/>
        <end position="6348"/>
    </location>
</feature>
<evidence type="ECO:0000313" key="17">
    <source>
        <dbReference type="EMBL" id="CAG9579064.1"/>
    </source>
</evidence>
<feature type="coiled-coil region" evidence="14">
    <location>
        <begin position="2407"/>
        <end position="2496"/>
    </location>
</feature>
<dbReference type="FunFam" id="1.10.418.10:FF:000033">
    <property type="entry name" value="nesprin-1 isoform X1"/>
    <property type="match status" value="1"/>
</dbReference>
<dbReference type="OrthoDB" id="6538186at2759"/>
<feature type="coiled-coil region" evidence="14">
    <location>
        <begin position="5393"/>
        <end position="5463"/>
    </location>
</feature>
<dbReference type="GO" id="GO:0006997">
    <property type="term" value="P:nucleus organization"/>
    <property type="evidence" value="ECO:0007669"/>
    <property type="project" value="UniProtKB-ARBA"/>
</dbReference>
<feature type="coiled-coil region" evidence="14">
    <location>
        <begin position="6505"/>
        <end position="6593"/>
    </location>
</feature>
<accession>A0A8J2R6U5</accession>
<dbReference type="Pfam" id="PF00435">
    <property type="entry name" value="Spectrin"/>
    <property type="match status" value="9"/>
</dbReference>
<protein>
    <submittedName>
        <fullName evidence="17">(African queen) hypothetical protein</fullName>
    </submittedName>
</protein>
<feature type="coiled-coil region" evidence="14">
    <location>
        <begin position="7176"/>
        <end position="7203"/>
    </location>
</feature>
<evidence type="ECO:0000256" key="4">
    <source>
        <dbReference type="ARBA" id="ARBA00008619"/>
    </source>
</evidence>
<evidence type="ECO:0000313" key="18">
    <source>
        <dbReference type="Proteomes" id="UP000789524"/>
    </source>
</evidence>
<keyword evidence="6" id="KW-0812">Transmembrane</keyword>
<evidence type="ECO:0000256" key="9">
    <source>
        <dbReference type="ARBA" id="ARBA00023054"/>
    </source>
</evidence>
<feature type="coiled-coil region" evidence="14">
    <location>
        <begin position="6958"/>
        <end position="6999"/>
    </location>
</feature>
<keyword evidence="10" id="KW-0472">Membrane</keyword>
<comment type="similarity">
    <text evidence="4">Belongs to the nesprin family.</text>
</comment>
<dbReference type="InterPro" id="IPR001715">
    <property type="entry name" value="CH_dom"/>
</dbReference>
<feature type="coiled-coil region" evidence="14">
    <location>
        <begin position="4785"/>
        <end position="4823"/>
    </location>
</feature>
<dbReference type="GO" id="GO:0005856">
    <property type="term" value="C:cytoskeleton"/>
    <property type="evidence" value="ECO:0007669"/>
    <property type="project" value="UniProtKB-SubCell"/>
</dbReference>
<evidence type="ECO:0000256" key="1">
    <source>
        <dbReference type="ARBA" id="ARBA00004126"/>
    </source>
</evidence>
<evidence type="ECO:0000256" key="8">
    <source>
        <dbReference type="ARBA" id="ARBA00022989"/>
    </source>
</evidence>
<dbReference type="SUPFAM" id="SSF46966">
    <property type="entry name" value="Spectrin repeat"/>
    <property type="match status" value="43"/>
</dbReference>
<feature type="coiled-coil region" evidence="14">
    <location>
        <begin position="7346"/>
        <end position="7442"/>
    </location>
</feature>
<dbReference type="InterPro" id="IPR052403">
    <property type="entry name" value="LINC-complex_assoc"/>
</dbReference>
<dbReference type="SUPFAM" id="SSF47576">
    <property type="entry name" value="Calponin-homology domain, CH-domain"/>
    <property type="match status" value="1"/>
</dbReference>
<dbReference type="GO" id="GO:0005640">
    <property type="term" value="C:nuclear outer membrane"/>
    <property type="evidence" value="ECO:0007669"/>
    <property type="project" value="TreeGrafter"/>
</dbReference>
<name>A0A8J2R6U5_9NEOP</name>
<feature type="coiled-coil region" evidence="14">
    <location>
        <begin position="4953"/>
        <end position="5016"/>
    </location>
</feature>
<feature type="coiled-coil region" evidence="14">
    <location>
        <begin position="4135"/>
        <end position="4169"/>
    </location>
</feature>
<evidence type="ECO:0000256" key="11">
    <source>
        <dbReference type="ARBA" id="ARBA00023203"/>
    </source>
</evidence>
<dbReference type="InterPro" id="IPR047291">
    <property type="entry name" value="CH_SYNE1_rpt2"/>
</dbReference>
<dbReference type="CDD" id="cd00176">
    <property type="entry name" value="SPEC"/>
    <property type="match status" value="9"/>
</dbReference>
<reference evidence="17" key="1">
    <citation type="submission" date="2021-09" db="EMBL/GenBank/DDBJ databases">
        <authorList>
            <person name="Martin H S."/>
        </authorList>
    </citation>
    <scope>NUCLEOTIDE SEQUENCE</scope>
</reference>
<evidence type="ECO:0000256" key="3">
    <source>
        <dbReference type="ARBA" id="ARBA00004245"/>
    </source>
</evidence>
<feature type="coiled-coil region" evidence="14">
    <location>
        <begin position="3104"/>
        <end position="3131"/>
    </location>
</feature>
<dbReference type="FunFam" id="1.20.58.60:FF:000188">
    <property type="entry name" value="Uncharacterized protein, isoform D"/>
    <property type="match status" value="1"/>
</dbReference>
<feature type="compositionally biased region" description="Basic and acidic residues" evidence="15">
    <location>
        <begin position="53"/>
        <end position="67"/>
    </location>
</feature>
<dbReference type="PANTHER" id="PTHR47535">
    <property type="entry name" value="MUSCLE-SPECIFIC PROTEIN 300 KDA, ISOFORM G"/>
    <property type="match status" value="1"/>
</dbReference>
<feature type="coiled-coil region" evidence="14">
    <location>
        <begin position="6714"/>
        <end position="6744"/>
    </location>
</feature>
<dbReference type="CDD" id="cd21241">
    <property type="entry name" value="CH_SYNE1_rpt1"/>
    <property type="match status" value="1"/>
</dbReference>
<dbReference type="InterPro" id="IPR018159">
    <property type="entry name" value="Spectrin/alpha-actinin"/>
</dbReference>
<feature type="coiled-coil region" evidence="14">
    <location>
        <begin position="6040"/>
        <end position="6067"/>
    </location>
</feature>
<evidence type="ECO:0000256" key="12">
    <source>
        <dbReference type="ARBA" id="ARBA00023212"/>
    </source>
</evidence>
<feature type="coiled-coil region" evidence="14">
    <location>
        <begin position="7656"/>
        <end position="7693"/>
    </location>
</feature>
<dbReference type="Pfam" id="PF25034">
    <property type="entry name" value="Spectrin_SYNE1"/>
    <property type="match status" value="1"/>
</dbReference>
<feature type="region of interest" description="Disordered" evidence="15">
    <location>
        <begin position="7866"/>
        <end position="7893"/>
    </location>
</feature>
<keyword evidence="7" id="KW-0677">Repeat</keyword>
<dbReference type="InterPro" id="IPR001589">
    <property type="entry name" value="Actinin_actin-bd_CS"/>
</dbReference>
<dbReference type="Gene3D" id="1.10.418.10">
    <property type="entry name" value="Calponin-like domain"/>
    <property type="match status" value="2"/>
</dbReference>
<dbReference type="PANTHER" id="PTHR47535:SF1">
    <property type="entry name" value="NESPRIN-1"/>
    <property type="match status" value="1"/>
</dbReference>
<dbReference type="GO" id="GO:0034993">
    <property type="term" value="C:meiotic nuclear membrane microtubule tethering complex"/>
    <property type="evidence" value="ECO:0007669"/>
    <property type="project" value="TreeGrafter"/>
</dbReference>
<proteinExistence type="inferred from homology"/>
<keyword evidence="11" id="KW-0009">Actin-binding</keyword>
<feature type="coiled-coil region" evidence="14">
    <location>
        <begin position="4406"/>
        <end position="4479"/>
    </location>
</feature>
<dbReference type="InterPro" id="IPR057057">
    <property type="entry name" value="Spectrin_SYNE1"/>
</dbReference>
<feature type="coiled-coil region" evidence="14">
    <location>
        <begin position="2617"/>
        <end position="2644"/>
    </location>
</feature>
<dbReference type="Proteomes" id="UP000789524">
    <property type="component" value="Unassembled WGS sequence"/>
</dbReference>
<evidence type="ECO:0000256" key="5">
    <source>
        <dbReference type="ARBA" id="ARBA00022490"/>
    </source>
</evidence>
<comment type="caution">
    <text evidence="17">The sequence shown here is derived from an EMBL/GenBank/DDBJ whole genome shotgun (WGS) entry which is preliminary data.</text>
</comment>
<feature type="domain" description="Calponin-homology (CH)" evidence="16">
    <location>
        <begin position="313"/>
        <end position="418"/>
    </location>
</feature>
<dbReference type="FunFam" id="1.10.418.10:FF:000037">
    <property type="entry name" value="nesprin-1 isoform X1"/>
    <property type="match status" value="1"/>
</dbReference>
<feature type="coiled-coil region" evidence="14">
    <location>
        <begin position="3295"/>
        <end position="3325"/>
    </location>
</feature>
<dbReference type="SMART" id="SM00150">
    <property type="entry name" value="SPEC"/>
    <property type="match status" value="42"/>
</dbReference>
<keyword evidence="9 14" id="KW-0175">Coiled coil</keyword>
<feature type="coiled-coil region" evidence="14">
    <location>
        <begin position="2679"/>
        <end position="2706"/>
    </location>
</feature>
<dbReference type="Pfam" id="PF00307">
    <property type="entry name" value="CH"/>
    <property type="match status" value="2"/>
</dbReference>
<feature type="coiled-coil region" evidence="14">
    <location>
        <begin position="5188"/>
        <end position="5241"/>
    </location>
</feature>
<dbReference type="GO" id="GO:0007097">
    <property type="term" value="P:nuclear migration"/>
    <property type="evidence" value="ECO:0007669"/>
    <property type="project" value="UniProtKB-ARBA"/>
</dbReference>
<feature type="coiled-coil region" evidence="14">
    <location>
        <begin position="2137"/>
        <end position="2164"/>
    </location>
</feature>
<evidence type="ECO:0000256" key="14">
    <source>
        <dbReference type="SAM" id="Coils"/>
    </source>
</evidence>
<keyword evidence="5" id="KW-0963">Cytoplasm</keyword>
<feature type="coiled-coil region" evidence="14">
    <location>
        <begin position="5963"/>
        <end position="6008"/>
    </location>
</feature>
<dbReference type="SMART" id="SM00033">
    <property type="entry name" value="CH"/>
    <property type="match status" value="2"/>
</dbReference>
<evidence type="ECO:0000256" key="13">
    <source>
        <dbReference type="ARBA" id="ARBA00023242"/>
    </source>
</evidence>
<feature type="coiled-coil region" evidence="14">
    <location>
        <begin position="7494"/>
        <end position="7521"/>
    </location>
</feature>
<feature type="region of interest" description="Disordered" evidence="15">
    <location>
        <begin position="29"/>
        <end position="79"/>
    </location>
</feature>
<organism evidence="17 18">
    <name type="scientific">Danaus chrysippus</name>
    <name type="common">African queen</name>
    <dbReference type="NCBI Taxonomy" id="151541"/>
    <lineage>
        <taxon>Eukaryota</taxon>
        <taxon>Metazoa</taxon>
        <taxon>Ecdysozoa</taxon>
        <taxon>Arthropoda</taxon>
        <taxon>Hexapoda</taxon>
        <taxon>Insecta</taxon>
        <taxon>Pterygota</taxon>
        <taxon>Neoptera</taxon>
        <taxon>Endopterygota</taxon>
        <taxon>Lepidoptera</taxon>
        <taxon>Glossata</taxon>
        <taxon>Ditrysia</taxon>
        <taxon>Papilionoidea</taxon>
        <taxon>Nymphalidae</taxon>
        <taxon>Danainae</taxon>
        <taxon>Danaini</taxon>
        <taxon>Danaina</taxon>
        <taxon>Danaus</taxon>
        <taxon>Anosia</taxon>
    </lineage>
</organism>
<feature type="coiled-coil region" evidence="14">
    <location>
        <begin position="4628"/>
        <end position="4695"/>
    </location>
</feature>
<dbReference type="Gene3D" id="1.20.58.60">
    <property type="match status" value="33"/>
</dbReference>
<evidence type="ECO:0000256" key="15">
    <source>
        <dbReference type="SAM" id="MobiDB-lite"/>
    </source>
</evidence>
<dbReference type="GO" id="GO:0030017">
    <property type="term" value="C:sarcomere"/>
    <property type="evidence" value="ECO:0007669"/>
    <property type="project" value="UniProtKB-SubCell"/>
</dbReference>
<feature type="coiled-coil region" evidence="14">
    <location>
        <begin position="858"/>
        <end position="885"/>
    </location>
</feature>
<dbReference type="GO" id="GO:0051015">
    <property type="term" value="F:actin filament binding"/>
    <property type="evidence" value="ECO:0007669"/>
    <property type="project" value="TreeGrafter"/>
</dbReference>
<gene>
    <name evidence="17" type="ORF">DCHRY22_LOCUS13054</name>
</gene>
<keyword evidence="8" id="KW-1133">Transmembrane helix</keyword>
<dbReference type="GO" id="GO:0008285">
    <property type="term" value="P:negative regulation of cell population proliferation"/>
    <property type="evidence" value="ECO:0007669"/>
    <property type="project" value="TreeGrafter"/>
</dbReference>
<feature type="coiled-coil region" evidence="14">
    <location>
        <begin position="5119"/>
        <end position="5146"/>
    </location>
</feature>